<protein>
    <submittedName>
        <fullName evidence="3">Uncharacterized protein</fullName>
    </submittedName>
</protein>
<feature type="transmembrane region" description="Helical" evidence="2">
    <location>
        <begin position="223"/>
        <end position="249"/>
    </location>
</feature>
<evidence type="ECO:0000313" key="3">
    <source>
        <dbReference type="EMBL" id="OKS88177.1"/>
    </source>
</evidence>
<keyword evidence="2" id="KW-1133">Transmembrane helix</keyword>
<keyword evidence="4" id="KW-1185">Reference proteome</keyword>
<organism evidence="3 4">
    <name type="scientific">Mucilaginibacter polytrichastri</name>
    <dbReference type="NCBI Taxonomy" id="1302689"/>
    <lineage>
        <taxon>Bacteria</taxon>
        <taxon>Pseudomonadati</taxon>
        <taxon>Bacteroidota</taxon>
        <taxon>Sphingobacteriia</taxon>
        <taxon>Sphingobacteriales</taxon>
        <taxon>Sphingobacteriaceae</taxon>
        <taxon>Mucilaginibacter</taxon>
    </lineage>
</organism>
<evidence type="ECO:0000313" key="4">
    <source>
        <dbReference type="Proteomes" id="UP000186720"/>
    </source>
</evidence>
<feature type="region of interest" description="Disordered" evidence="1">
    <location>
        <begin position="26"/>
        <end position="98"/>
    </location>
</feature>
<dbReference type="Proteomes" id="UP000186720">
    <property type="component" value="Unassembled WGS sequence"/>
</dbReference>
<keyword evidence="2" id="KW-0472">Membrane</keyword>
<feature type="compositionally biased region" description="Acidic residues" evidence="1">
    <location>
        <begin position="31"/>
        <end position="88"/>
    </location>
</feature>
<sequence>MNKPQLKKLNEATGSKVNSVCGQCSSRADAIDGDDDDGGCCDDDGGDDDGGGGDGGDGDGDGDAGDGDAGEGDDGQADDDDDDDDDDNPGTGITSGDIVYIDQDGNQYVLPKGGTYTLDDGQVVTISDDGTVQNTTLPTVTVSATITPSTGEVFLSAFTLGADIQSTTFSGVQLATEGIEVLENLGSGFGVASIIAGGFPSAVNIIISLYNGQQISLKDAVNVFFAVIAALGLYFGISEFVSFVLALGATINDVIQAMN</sequence>
<accession>A0A1Q6A2D3</accession>
<comment type="caution">
    <text evidence="3">The sequence shown here is derived from an EMBL/GenBank/DDBJ whole genome shotgun (WGS) entry which is preliminary data.</text>
</comment>
<feature type="region of interest" description="Disordered" evidence="1">
    <location>
        <begin position="1"/>
        <end position="20"/>
    </location>
</feature>
<proteinExistence type="predicted"/>
<evidence type="ECO:0000256" key="2">
    <source>
        <dbReference type="SAM" id="Phobius"/>
    </source>
</evidence>
<dbReference type="RefSeq" id="WP_074490750.1">
    <property type="nucleotide sequence ID" value="NZ_FPAM01000010.1"/>
</dbReference>
<keyword evidence="2" id="KW-0812">Transmembrane</keyword>
<name>A0A1Q6A2D3_9SPHI</name>
<feature type="transmembrane region" description="Helical" evidence="2">
    <location>
        <begin position="189"/>
        <end position="211"/>
    </location>
</feature>
<evidence type="ECO:0000256" key="1">
    <source>
        <dbReference type="SAM" id="MobiDB-lite"/>
    </source>
</evidence>
<reference evidence="3 4" key="1">
    <citation type="submission" date="2016-11" db="EMBL/GenBank/DDBJ databases">
        <title>Whole Genome Sequencing of Mucilaginibacter polytrichastri RG4-7(T) isolated from the moss sample.</title>
        <authorList>
            <person name="Li Y."/>
        </authorList>
    </citation>
    <scope>NUCLEOTIDE SEQUENCE [LARGE SCALE GENOMIC DNA]</scope>
    <source>
        <strain evidence="3 4">RG4-7</strain>
    </source>
</reference>
<gene>
    <name evidence="3" type="ORF">RG47T_3641</name>
</gene>
<dbReference type="AlphaFoldDB" id="A0A1Q6A2D3"/>
<dbReference type="EMBL" id="MPPL01000001">
    <property type="protein sequence ID" value="OKS88177.1"/>
    <property type="molecule type" value="Genomic_DNA"/>
</dbReference>